<sequence length="132" mass="14846">PVKDISETENIVECWIKQCANKTDYVYAITLKETAEFLGIAGLHNLNNDMPELGIWTKISSHGNHYGREAIGGLIEYAKEQGYTQLIYPVDKKNIASKKIPLFYGGELIISNKLVITPDGRTLDEEVYKITL</sequence>
<dbReference type="SUPFAM" id="SSF55729">
    <property type="entry name" value="Acyl-CoA N-acyltransferases (Nat)"/>
    <property type="match status" value="1"/>
</dbReference>
<keyword evidence="3" id="KW-1185">Reference proteome</keyword>
<comment type="caution">
    <text evidence="2">The sequence shown here is derived from an EMBL/GenBank/DDBJ whole genome shotgun (WGS) entry which is preliminary data.</text>
</comment>
<evidence type="ECO:0000259" key="1">
    <source>
        <dbReference type="Pfam" id="PF13302"/>
    </source>
</evidence>
<dbReference type="InterPro" id="IPR000182">
    <property type="entry name" value="GNAT_dom"/>
</dbReference>
<evidence type="ECO:0000313" key="3">
    <source>
        <dbReference type="Proteomes" id="UP000655830"/>
    </source>
</evidence>
<proteinExistence type="predicted"/>
<dbReference type="Gene3D" id="3.40.630.30">
    <property type="match status" value="1"/>
</dbReference>
<organism evidence="2 3">
    <name type="scientific">Zhenhengia yiwuensis</name>
    <dbReference type="NCBI Taxonomy" id="2763666"/>
    <lineage>
        <taxon>Bacteria</taxon>
        <taxon>Bacillati</taxon>
        <taxon>Bacillota</taxon>
        <taxon>Clostridia</taxon>
        <taxon>Lachnospirales</taxon>
        <taxon>Lachnospiraceae</taxon>
        <taxon>Zhenhengia</taxon>
    </lineage>
</organism>
<dbReference type="PANTHER" id="PTHR43792">
    <property type="entry name" value="GNAT FAMILY, PUTATIVE (AFU_ORTHOLOGUE AFUA_3G00765)-RELATED-RELATED"/>
    <property type="match status" value="1"/>
</dbReference>
<dbReference type="PANTHER" id="PTHR43792:SF16">
    <property type="entry name" value="N-ACETYLTRANSFERASE DOMAIN-CONTAINING PROTEIN"/>
    <property type="match status" value="1"/>
</dbReference>
<dbReference type="EMBL" id="JACRSY010000111">
    <property type="protein sequence ID" value="MBC8581798.1"/>
    <property type="molecule type" value="Genomic_DNA"/>
</dbReference>
<protein>
    <submittedName>
        <fullName evidence="2">GNAT family N-acetyltransferase</fullName>
    </submittedName>
</protein>
<dbReference type="AlphaFoldDB" id="A0A926IGC5"/>
<dbReference type="Proteomes" id="UP000655830">
    <property type="component" value="Unassembled WGS sequence"/>
</dbReference>
<dbReference type="Pfam" id="PF13302">
    <property type="entry name" value="Acetyltransf_3"/>
    <property type="match status" value="1"/>
</dbReference>
<gene>
    <name evidence="2" type="ORF">H8718_20230</name>
</gene>
<feature type="non-terminal residue" evidence="2">
    <location>
        <position position="1"/>
    </location>
</feature>
<dbReference type="RefSeq" id="WP_249334862.1">
    <property type="nucleotide sequence ID" value="NZ_JACRSY010000111.1"/>
</dbReference>
<evidence type="ECO:0000313" key="2">
    <source>
        <dbReference type="EMBL" id="MBC8581798.1"/>
    </source>
</evidence>
<accession>A0A926IGC5</accession>
<reference evidence="2" key="1">
    <citation type="submission" date="2020-08" db="EMBL/GenBank/DDBJ databases">
        <title>Genome public.</title>
        <authorList>
            <person name="Liu C."/>
            <person name="Sun Q."/>
        </authorList>
    </citation>
    <scope>NUCLEOTIDE SEQUENCE</scope>
    <source>
        <strain evidence="2">NSJ-12</strain>
    </source>
</reference>
<dbReference type="InterPro" id="IPR016181">
    <property type="entry name" value="Acyl_CoA_acyltransferase"/>
</dbReference>
<dbReference type="InterPro" id="IPR051531">
    <property type="entry name" value="N-acetyltransferase"/>
</dbReference>
<dbReference type="GO" id="GO:0016747">
    <property type="term" value="F:acyltransferase activity, transferring groups other than amino-acyl groups"/>
    <property type="evidence" value="ECO:0007669"/>
    <property type="project" value="InterPro"/>
</dbReference>
<name>A0A926IGC5_9FIRM</name>
<feature type="domain" description="N-acetyltransferase" evidence="1">
    <location>
        <begin position="6"/>
        <end position="100"/>
    </location>
</feature>